<dbReference type="GO" id="GO:0006633">
    <property type="term" value="P:fatty acid biosynthetic process"/>
    <property type="evidence" value="ECO:0007669"/>
    <property type="project" value="TreeGrafter"/>
</dbReference>
<dbReference type="PANTHER" id="PTHR42760:SF121">
    <property type="entry name" value="3-OXOACYL-(ACYL-CARRIER-PROTEIN) REDUCTASE"/>
    <property type="match status" value="1"/>
</dbReference>
<dbReference type="InterPro" id="IPR036291">
    <property type="entry name" value="NAD(P)-bd_dom_sf"/>
</dbReference>
<dbReference type="FunFam" id="3.40.50.720:FF:000084">
    <property type="entry name" value="Short-chain dehydrogenase reductase"/>
    <property type="match status" value="1"/>
</dbReference>
<evidence type="ECO:0000256" key="2">
    <source>
        <dbReference type="ARBA" id="ARBA00022857"/>
    </source>
</evidence>
<dbReference type="Pfam" id="PF00106">
    <property type="entry name" value="adh_short"/>
    <property type="match status" value="1"/>
</dbReference>
<dbReference type="PRINTS" id="PR00081">
    <property type="entry name" value="GDHRDH"/>
</dbReference>
<dbReference type="SUPFAM" id="SSF51735">
    <property type="entry name" value="NAD(P)-binding Rossmann-fold domains"/>
    <property type="match status" value="1"/>
</dbReference>
<comment type="similarity">
    <text evidence="1 3">Belongs to the short-chain dehydrogenases/reductases (SDR) family.</text>
</comment>
<gene>
    <name evidence="4" type="ORF">DFH08DRAFT_972886</name>
</gene>
<dbReference type="AlphaFoldDB" id="A0AAD7EDB0"/>
<evidence type="ECO:0000256" key="1">
    <source>
        <dbReference type="ARBA" id="ARBA00006484"/>
    </source>
</evidence>
<evidence type="ECO:0000256" key="3">
    <source>
        <dbReference type="RuleBase" id="RU000363"/>
    </source>
</evidence>
<dbReference type="PROSITE" id="PS00061">
    <property type="entry name" value="ADH_SHORT"/>
    <property type="match status" value="1"/>
</dbReference>
<evidence type="ECO:0000313" key="4">
    <source>
        <dbReference type="EMBL" id="KAJ7314486.1"/>
    </source>
</evidence>
<dbReference type="EMBL" id="JARIHO010000067">
    <property type="protein sequence ID" value="KAJ7314486.1"/>
    <property type="molecule type" value="Genomic_DNA"/>
</dbReference>
<accession>A0AAD7EDB0</accession>
<dbReference type="InterPro" id="IPR020904">
    <property type="entry name" value="Sc_DH/Rdtase_CS"/>
</dbReference>
<dbReference type="Proteomes" id="UP001218218">
    <property type="component" value="Unassembled WGS sequence"/>
</dbReference>
<dbReference type="GO" id="GO:0016616">
    <property type="term" value="F:oxidoreductase activity, acting on the CH-OH group of donors, NAD or NADP as acceptor"/>
    <property type="evidence" value="ECO:0007669"/>
    <property type="project" value="TreeGrafter"/>
</dbReference>
<dbReference type="Gene3D" id="3.40.50.720">
    <property type="entry name" value="NAD(P)-binding Rossmann-like Domain"/>
    <property type="match status" value="1"/>
</dbReference>
<keyword evidence="2" id="KW-0521">NADP</keyword>
<evidence type="ECO:0000313" key="5">
    <source>
        <dbReference type="Proteomes" id="UP001218218"/>
    </source>
</evidence>
<dbReference type="GO" id="GO:0048038">
    <property type="term" value="F:quinone binding"/>
    <property type="evidence" value="ECO:0007669"/>
    <property type="project" value="TreeGrafter"/>
</dbReference>
<dbReference type="PANTHER" id="PTHR42760">
    <property type="entry name" value="SHORT-CHAIN DEHYDROGENASES/REDUCTASES FAMILY MEMBER"/>
    <property type="match status" value="1"/>
</dbReference>
<organism evidence="4 5">
    <name type="scientific">Mycena albidolilacea</name>
    <dbReference type="NCBI Taxonomy" id="1033008"/>
    <lineage>
        <taxon>Eukaryota</taxon>
        <taxon>Fungi</taxon>
        <taxon>Dikarya</taxon>
        <taxon>Basidiomycota</taxon>
        <taxon>Agaricomycotina</taxon>
        <taxon>Agaricomycetes</taxon>
        <taxon>Agaricomycetidae</taxon>
        <taxon>Agaricales</taxon>
        <taxon>Marasmiineae</taxon>
        <taxon>Mycenaceae</taxon>
        <taxon>Mycena</taxon>
    </lineage>
</organism>
<dbReference type="InterPro" id="IPR002347">
    <property type="entry name" value="SDR_fam"/>
</dbReference>
<comment type="caution">
    <text evidence="4">The sequence shown here is derived from an EMBL/GenBank/DDBJ whole genome shotgun (WGS) entry which is preliminary data.</text>
</comment>
<dbReference type="PRINTS" id="PR00080">
    <property type="entry name" value="SDRFAMILY"/>
</dbReference>
<name>A0AAD7EDB0_9AGAR</name>
<protein>
    <submittedName>
        <fullName evidence="4">Short chain oxidoreductase</fullName>
    </submittedName>
</protein>
<sequence length="275" mass="28274">MVSKGTAVVTGAAQRIGRAIALRLAADGFYIALNDIGAKSNELQGVEAKIAALGCGAKTGVFTADVAVEDEVHALLVAVVEKFGGIHVLSAAASIHTLVADGTFQMVANAGICKPGSFLDVNIDDWDRTFAVNVRGVFLCYQYAAKQMVAQGRGGRIIGACSLAGKQGAPKLSTYSASKFAVRGLTQAAATELGPHGITVNAYAPGIIESPMTDGFAHLAGVDPKVIYDRQAAQTPVGKNGKPVDVAALVSFLASAESSFVTGQTISPNGGRYFD</sequence>
<proteinExistence type="inferred from homology"/>
<keyword evidence="5" id="KW-1185">Reference proteome</keyword>
<reference evidence="4" key="1">
    <citation type="submission" date="2023-03" db="EMBL/GenBank/DDBJ databases">
        <title>Massive genome expansion in bonnet fungi (Mycena s.s.) driven by repeated elements and novel gene families across ecological guilds.</title>
        <authorList>
            <consortium name="Lawrence Berkeley National Laboratory"/>
            <person name="Harder C.B."/>
            <person name="Miyauchi S."/>
            <person name="Viragh M."/>
            <person name="Kuo A."/>
            <person name="Thoen E."/>
            <person name="Andreopoulos B."/>
            <person name="Lu D."/>
            <person name="Skrede I."/>
            <person name="Drula E."/>
            <person name="Henrissat B."/>
            <person name="Morin E."/>
            <person name="Kohler A."/>
            <person name="Barry K."/>
            <person name="LaButti K."/>
            <person name="Morin E."/>
            <person name="Salamov A."/>
            <person name="Lipzen A."/>
            <person name="Mereny Z."/>
            <person name="Hegedus B."/>
            <person name="Baldrian P."/>
            <person name="Stursova M."/>
            <person name="Weitz H."/>
            <person name="Taylor A."/>
            <person name="Grigoriev I.V."/>
            <person name="Nagy L.G."/>
            <person name="Martin F."/>
            <person name="Kauserud H."/>
        </authorList>
    </citation>
    <scope>NUCLEOTIDE SEQUENCE</scope>
    <source>
        <strain evidence="4">CBHHK002</strain>
    </source>
</reference>